<keyword evidence="1" id="KW-0143">Chaperone</keyword>
<evidence type="ECO:0000259" key="3">
    <source>
        <dbReference type="PROSITE" id="PS50076"/>
    </source>
</evidence>
<dbReference type="FunCoup" id="D2VGW0">
    <property type="interactions" value="256"/>
</dbReference>
<dbReference type="InParanoid" id="D2VGW0"/>
<dbReference type="GeneID" id="8847880"/>
<reference evidence="4 5" key="1">
    <citation type="journal article" date="2010" name="Cell">
        <title>The genome of Naegleria gruberi illuminates early eukaryotic versatility.</title>
        <authorList>
            <person name="Fritz-Laylin L.K."/>
            <person name="Prochnik S.E."/>
            <person name="Ginger M.L."/>
            <person name="Dacks J.B."/>
            <person name="Carpenter M.L."/>
            <person name="Field M.C."/>
            <person name="Kuo A."/>
            <person name="Paredez A."/>
            <person name="Chapman J."/>
            <person name="Pham J."/>
            <person name="Shu S."/>
            <person name="Neupane R."/>
            <person name="Cipriano M."/>
            <person name="Mancuso J."/>
            <person name="Tu H."/>
            <person name="Salamov A."/>
            <person name="Lindquist E."/>
            <person name="Shapiro H."/>
            <person name="Lucas S."/>
            <person name="Grigoriev I.V."/>
            <person name="Cande W.Z."/>
            <person name="Fulton C."/>
            <person name="Rokhsar D.S."/>
            <person name="Dawson S.C."/>
        </authorList>
    </citation>
    <scope>NUCLEOTIDE SEQUENCE [LARGE SCALE GENOMIC DNA]</scope>
    <source>
        <strain evidence="4 5">NEG-M</strain>
    </source>
</reference>
<evidence type="ECO:0000313" key="5">
    <source>
        <dbReference type="Proteomes" id="UP000006671"/>
    </source>
</evidence>
<dbReference type="InterPro" id="IPR024586">
    <property type="entry name" value="DnaJ-like_C11_C"/>
</dbReference>
<dbReference type="OrthoDB" id="18010at2759"/>
<dbReference type="PANTHER" id="PTHR44157:SF1">
    <property type="entry name" value="DNAJ HOMOLOG SUBFAMILY C MEMBER 11"/>
    <property type="match status" value="1"/>
</dbReference>
<sequence>MKEKIKDLFGKKDGVENIKEHIQDEIEDSDDEGVEIEEIYKKKRTYYEVLGIKKTATQKEITDAFRKKSRKCHPDVQRLTPEQKKIFKPKELEEYFEEKQKQLNEAYEVLSNERKRAQYDVLGKCITSLVLVDDSENVNFQELKERYKNYKREQRKIHRDTKTQGSSSATLGVDLAGMFLSEEESEQIVEEDGKTYRVIIPKVSFTNSSFSQSFQTPITKLDTVLFHGNANCDQLESENVAHTIAVQWRHVMDPTKESTQMDLATIYSSQNPTDLSIVASGSTKLSEFSQGSMQWVGQFNGVSPTVLNWLTVAGFQVVYKRQLFSDNTLSGSILFSFPRDNNVTFTLDKSFVHDGSSISSELRIGAASSHISCEFRRNLPEWLRNAIVRSKSEEEEDDIELVSDLTLSTTDFVSEYDLGFNILLVKPVAEDTEIGFGVGASIQDGVNMKFNLRRFRHNFNVPIALTHIFDWKMLLFATITPIACFSLFKSFIFDPISSYWKKKDIKNQRKTAFLATQEKRQKALAELEKIREQALQSRNAEEEVNGLVIINAKYGDLEGDIDEGEYPSWIDLTDQLQFLVSNSKLYLPEYSKSRMEGSFDPAPGVSKTLLVWYRFNGKTHRVEVDDEEELRIPILEDVIDKTEGKATASASSSDDEYESDE</sequence>
<protein>
    <submittedName>
        <fullName evidence="4">Predicted protein</fullName>
    </submittedName>
</protein>
<dbReference type="Pfam" id="PF00226">
    <property type="entry name" value="DnaJ"/>
    <property type="match status" value="1"/>
</dbReference>
<dbReference type="InterPro" id="IPR052243">
    <property type="entry name" value="Mito_inner_membrane_organizer"/>
</dbReference>
<dbReference type="GO" id="GO:0005739">
    <property type="term" value="C:mitochondrion"/>
    <property type="evidence" value="ECO:0007669"/>
    <property type="project" value="GOC"/>
</dbReference>
<dbReference type="eggNOG" id="KOG0718">
    <property type="taxonomic scope" value="Eukaryota"/>
</dbReference>
<dbReference type="EMBL" id="GG738870">
    <property type="protein sequence ID" value="EFC44035.1"/>
    <property type="molecule type" value="Genomic_DNA"/>
</dbReference>
<name>D2VGW0_NAEGR</name>
<dbReference type="STRING" id="5762.D2VGW0"/>
<dbReference type="CDD" id="cd06257">
    <property type="entry name" value="DnaJ"/>
    <property type="match status" value="1"/>
</dbReference>
<dbReference type="SUPFAM" id="SSF46565">
    <property type="entry name" value="Chaperone J-domain"/>
    <property type="match status" value="1"/>
</dbReference>
<feature type="coiled-coil region" evidence="2">
    <location>
        <begin position="96"/>
        <end position="160"/>
    </location>
</feature>
<dbReference type="InterPro" id="IPR036869">
    <property type="entry name" value="J_dom_sf"/>
</dbReference>
<dbReference type="RefSeq" id="XP_002676779.1">
    <property type="nucleotide sequence ID" value="XM_002676733.1"/>
</dbReference>
<accession>D2VGW0</accession>
<dbReference type="InterPro" id="IPR001623">
    <property type="entry name" value="DnaJ_domain"/>
</dbReference>
<evidence type="ECO:0000313" key="4">
    <source>
        <dbReference type="EMBL" id="EFC44035.1"/>
    </source>
</evidence>
<organism evidence="5">
    <name type="scientific">Naegleria gruberi</name>
    <name type="common">Amoeba</name>
    <dbReference type="NCBI Taxonomy" id="5762"/>
    <lineage>
        <taxon>Eukaryota</taxon>
        <taxon>Discoba</taxon>
        <taxon>Heterolobosea</taxon>
        <taxon>Tetramitia</taxon>
        <taxon>Eutetramitia</taxon>
        <taxon>Vahlkampfiidae</taxon>
        <taxon>Naegleria</taxon>
    </lineage>
</organism>
<feature type="coiled-coil region" evidence="2">
    <location>
        <begin position="513"/>
        <end position="544"/>
    </location>
</feature>
<evidence type="ECO:0000256" key="2">
    <source>
        <dbReference type="SAM" id="Coils"/>
    </source>
</evidence>
<proteinExistence type="predicted"/>
<dbReference type="Pfam" id="PF11875">
    <property type="entry name" value="DnaJ-like_C11_C"/>
    <property type="match status" value="1"/>
</dbReference>
<dbReference type="PANTHER" id="PTHR44157">
    <property type="entry name" value="DNAJ HOMOLOG SUBFAMILY C MEMBER 11"/>
    <property type="match status" value="1"/>
</dbReference>
<keyword evidence="2" id="KW-0175">Coiled coil</keyword>
<dbReference type="KEGG" id="ngr:NAEGRDRAFT_68115"/>
<dbReference type="OMA" id="QLDKHTM"/>
<dbReference type="PRINTS" id="PR00625">
    <property type="entry name" value="JDOMAIN"/>
</dbReference>
<dbReference type="VEuPathDB" id="AmoebaDB:NAEGRDRAFT_68115"/>
<gene>
    <name evidence="4" type="ORF">NAEGRDRAFT_68115</name>
</gene>
<dbReference type="AlphaFoldDB" id="D2VGW0"/>
<dbReference type="PROSITE" id="PS50076">
    <property type="entry name" value="DNAJ_2"/>
    <property type="match status" value="1"/>
</dbReference>
<dbReference type="GO" id="GO:0042407">
    <property type="term" value="P:cristae formation"/>
    <property type="evidence" value="ECO:0007669"/>
    <property type="project" value="TreeGrafter"/>
</dbReference>
<evidence type="ECO:0000256" key="1">
    <source>
        <dbReference type="ARBA" id="ARBA00023186"/>
    </source>
</evidence>
<dbReference type="Gene3D" id="1.10.287.110">
    <property type="entry name" value="DnaJ domain"/>
    <property type="match status" value="1"/>
</dbReference>
<keyword evidence="5" id="KW-1185">Reference proteome</keyword>
<dbReference type="SMART" id="SM00271">
    <property type="entry name" value="DnaJ"/>
    <property type="match status" value="1"/>
</dbReference>
<dbReference type="Proteomes" id="UP000006671">
    <property type="component" value="Unassembled WGS sequence"/>
</dbReference>
<feature type="domain" description="J" evidence="3">
    <location>
        <begin position="45"/>
        <end position="123"/>
    </location>
</feature>